<name>A0A1I6LNK8_9BACT</name>
<feature type="transmembrane region" description="Helical" evidence="5">
    <location>
        <begin position="158"/>
        <end position="175"/>
    </location>
</feature>
<proteinExistence type="predicted"/>
<feature type="transmembrane region" description="Helical" evidence="5">
    <location>
        <begin position="408"/>
        <end position="429"/>
    </location>
</feature>
<dbReference type="PROSITE" id="PS50850">
    <property type="entry name" value="MFS"/>
    <property type="match status" value="1"/>
</dbReference>
<dbReference type="STRING" id="474950.SAMN05421771_1015"/>
<keyword evidence="4 5" id="KW-0472">Membrane</keyword>
<evidence type="ECO:0000313" key="7">
    <source>
        <dbReference type="EMBL" id="SFS04999.1"/>
    </source>
</evidence>
<feature type="transmembrane region" description="Helical" evidence="5">
    <location>
        <begin position="181"/>
        <end position="200"/>
    </location>
</feature>
<feature type="transmembrane region" description="Helical" evidence="5">
    <location>
        <begin position="42"/>
        <end position="63"/>
    </location>
</feature>
<feature type="transmembrane region" description="Helical" evidence="5">
    <location>
        <begin position="379"/>
        <end position="402"/>
    </location>
</feature>
<evidence type="ECO:0000256" key="3">
    <source>
        <dbReference type="ARBA" id="ARBA00022989"/>
    </source>
</evidence>
<dbReference type="SUPFAM" id="SSF103473">
    <property type="entry name" value="MFS general substrate transporter"/>
    <property type="match status" value="1"/>
</dbReference>
<dbReference type="GO" id="GO:0022857">
    <property type="term" value="F:transmembrane transporter activity"/>
    <property type="evidence" value="ECO:0007669"/>
    <property type="project" value="InterPro"/>
</dbReference>
<feature type="domain" description="Major facilitator superfamily (MFS) profile" evidence="6">
    <location>
        <begin position="12"/>
        <end position="434"/>
    </location>
</feature>
<dbReference type="AlphaFoldDB" id="A0A1I6LNK8"/>
<protein>
    <submittedName>
        <fullName evidence="7">MFS transporter, ACS family, glucarate transporter</fullName>
    </submittedName>
</protein>
<evidence type="ECO:0000256" key="4">
    <source>
        <dbReference type="ARBA" id="ARBA00023136"/>
    </source>
</evidence>
<evidence type="ECO:0000256" key="1">
    <source>
        <dbReference type="ARBA" id="ARBA00004141"/>
    </source>
</evidence>
<keyword evidence="2 5" id="KW-0812">Transmembrane</keyword>
<dbReference type="EMBL" id="FOZL01000001">
    <property type="protein sequence ID" value="SFS04999.1"/>
    <property type="molecule type" value="Genomic_DNA"/>
</dbReference>
<dbReference type="OrthoDB" id="6360at2"/>
<keyword evidence="3 5" id="KW-1133">Transmembrane helix</keyword>
<feature type="transmembrane region" description="Helical" evidence="5">
    <location>
        <begin position="322"/>
        <end position="341"/>
    </location>
</feature>
<dbReference type="Proteomes" id="UP000199024">
    <property type="component" value="Unassembled WGS sequence"/>
</dbReference>
<dbReference type="Gene3D" id="1.20.1250.20">
    <property type="entry name" value="MFS general substrate transporter like domains"/>
    <property type="match status" value="2"/>
</dbReference>
<accession>A0A1I6LNK8</accession>
<feature type="transmembrane region" description="Helical" evidence="5">
    <location>
        <begin position="289"/>
        <end position="310"/>
    </location>
</feature>
<keyword evidence="8" id="KW-1185">Reference proteome</keyword>
<evidence type="ECO:0000256" key="2">
    <source>
        <dbReference type="ARBA" id="ARBA00022692"/>
    </source>
</evidence>
<gene>
    <name evidence="7" type="ORF">SAMN05421771_1015</name>
</gene>
<dbReference type="Pfam" id="PF07690">
    <property type="entry name" value="MFS_1"/>
    <property type="match status" value="1"/>
</dbReference>
<dbReference type="CDD" id="cd17319">
    <property type="entry name" value="MFS_ExuT_GudP_like"/>
    <property type="match status" value="1"/>
</dbReference>
<feature type="transmembrane region" description="Helical" evidence="5">
    <location>
        <begin position="249"/>
        <end position="269"/>
    </location>
</feature>
<feature type="transmembrane region" description="Helical" evidence="5">
    <location>
        <begin position="347"/>
        <end position="367"/>
    </location>
</feature>
<dbReference type="PANTHER" id="PTHR11662">
    <property type="entry name" value="SOLUTE CARRIER FAMILY 17"/>
    <property type="match status" value="1"/>
</dbReference>
<dbReference type="PANTHER" id="PTHR11662:SF399">
    <property type="entry name" value="FI19708P1-RELATED"/>
    <property type="match status" value="1"/>
</dbReference>
<dbReference type="GO" id="GO:0016020">
    <property type="term" value="C:membrane"/>
    <property type="evidence" value="ECO:0007669"/>
    <property type="project" value="UniProtKB-SubCell"/>
</dbReference>
<evidence type="ECO:0000256" key="5">
    <source>
        <dbReference type="SAM" id="Phobius"/>
    </source>
</evidence>
<dbReference type="InterPro" id="IPR020846">
    <property type="entry name" value="MFS_dom"/>
</dbReference>
<dbReference type="InterPro" id="IPR011701">
    <property type="entry name" value="MFS"/>
</dbReference>
<sequence>MPETRPTKVRFLILAALFAISSFSYGDRVVLSITSIAFTRDLHLNAIQLGYLLSGFSWAYVVAQLPSGYMLDRFGTKRIYGTAIILWSLLAAAVGFAGYLHGTIIANLGTAFVAIFGLRLLSGLVQAPVFPGNGRVVAAWFPSTERGMASAIFNSSQYFSVVIFGPLMGWVASAYGWKQCFWLLGLIGLALAAFWFRIIYDVKAHPGVNAAEIEKIEQGGGLCLIGTQSAGPRLTWDIVFRLFGTRMLFGIYLGQYCIVTLTWFFLSWFPIYLHQVLHMSLPKAGLASALPAFCGFAGGVLGGITSDRLIAAGKSVTLARKLPIVLGMTCAMSIMLCNLVTSTTVVIALMSIAFFGKGFGALGWTVISDTSPKGMVGLNGGLFNLCGNIAGITTPIFIGYLVQRTGNFRIALMFVGITALMAIISYVVITGPIRRLTPEDLGLAAPTQ</sequence>
<reference evidence="7 8" key="1">
    <citation type="submission" date="2016-10" db="EMBL/GenBank/DDBJ databases">
        <authorList>
            <person name="de Groot N.N."/>
        </authorList>
    </citation>
    <scope>NUCLEOTIDE SEQUENCE [LARGE SCALE GENOMIC DNA]</scope>
    <source>
        <strain evidence="7 8">DSM 21001</strain>
    </source>
</reference>
<evidence type="ECO:0000259" key="6">
    <source>
        <dbReference type="PROSITE" id="PS50850"/>
    </source>
</evidence>
<evidence type="ECO:0000313" key="8">
    <source>
        <dbReference type="Proteomes" id="UP000199024"/>
    </source>
</evidence>
<organism evidence="7 8">
    <name type="scientific">Granulicella pectinivorans</name>
    <dbReference type="NCBI Taxonomy" id="474950"/>
    <lineage>
        <taxon>Bacteria</taxon>
        <taxon>Pseudomonadati</taxon>
        <taxon>Acidobacteriota</taxon>
        <taxon>Terriglobia</taxon>
        <taxon>Terriglobales</taxon>
        <taxon>Acidobacteriaceae</taxon>
        <taxon>Granulicella</taxon>
    </lineage>
</organism>
<comment type="subcellular location">
    <subcellularLocation>
        <location evidence="1">Membrane</location>
        <topology evidence="1">Multi-pass membrane protein</topology>
    </subcellularLocation>
</comment>
<dbReference type="InterPro" id="IPR050382">
    <property type="entry name" value="MFS_Na/Anion_cotransporter"/>
</dbReference>
<feature type="transmembrane region" description="Helical" evidence="5">
    <location>
        <begin position="79"/>
        <end position="98"/>
    </location>
</feature>
<dbReference type="InterPro" id="IPR036259">
    <property type="entry name" value="MFS_trans_sf"/>
</dbReference>
<dbReference type="RefSeq" id="WP_089837190.1">
    <property type="nucleotide sequence ID" value="NZ_FOZL01000001.1"/>
</dbReference>